<dbReference type="PANTHER" id="PTHR35795">
    <property type="entry name" value="SLR1885 PROTEIN"/>
    <property type="match status" value="1"/>
</dbReference>
<evidence type="ECO:0000256" key="4">
    <source>
        <dbReference type="ARBA" id="ARBA00022801"/>
    </source>
</evidence>
<dbReference type="SUPFAM" id="SSF109604">
    <property type="entry name" value="HD-domain/PDEase-like"/>
    <property type="match status" value="1"/>
</dbReference>
<sequence length="195" mass="22692">MGFTKLTYNLKKYEKEIRDRIGEKRFLHTLRVRDTAIELAKIHNVDLESAEVAGFLHDCAKIRDHEKLMKAAKENKLLLTKEMIKAPQIIHSYLGALYARELYGIEDEDILNAITYHTTGRANMSDLEKIIFLADYIEPMRNFDGVERARHLAKKDLDAAMYFALNNTLKFLVEHDTYIVPTTVIARNYYKELNP</sequence>
<dbReference type="InterPro" id="IPR006674">
    <property type="entry name" value="HD_domain"/>
</dbReference>
<protein>
    <recommendedName>
        <fullName evidence="1">bis(5'-nucleosyl)-tetraphosphatase (symmetrical)</fullName>
        <ecNumber evidence="1">3.6.1.41</ecNumber>
    </recommendedName>
</protein>
<dbReference type="GO" id="GO:0000166">
    <property type="term" value="F:nucleotide binding"/>
    <property type="evidence" value="ECO:0007669"/>
    <property type="project" value="UniProtKB-KW"/>
</dbReference>
<dbReference type="CDD" id="cd00077">
    <property type="entry name" value="HDc"/>
    <property type="match status" value="1"/>
</dbReference>
<evidence type="ECO:0000256" key="1">
    <source>
        <dbReference type="ARBA" id="ARBA00012506"/>
    </source>
</evidence>
<dbReference type="Proteomes" id="UP000070174">
    <property type="component" value="Unassembled WGS sequence"/>
</dbReference>
<keyword evidence="5" id="KW-0408">Iron</keyword>
<dbReference type="NCBIfam" id="TIGR00488">
    <property type="entry name" value="bis(5'-nucleosyl)-tetraphosphatase (symmetrical) YqeK"/>
    <property type="match status" value="1"/>
</dbReference>
<comment type="caution">
    <text evidence="8">The sequence shown here is derived from an EMBL/GenBank/DDBJ whole genome shotgun (WGS) entry which is preliminary data.</text>
</comment>
<keyword evidence="4 8" id="KW-0378">Hydrolase</keyword>
<dbReference type="PROSITE" id="PS51831">
    <property type="entry name" value="HD"/>
    <property type="match status" value="1"/>
</dbReference>
<accession>A0A133PSR2</accession>
<dbReference type="SMART" id="SM00471">
    <property type="entry name" value="HDc"/>
    <property type="match status" value="1"/>
</dbReference>
<dbReference type="GO" id="GO:0046872">
    <property type="term" value="F:metal ion binding"/>
    <property type="evidence" value="ECO:0007669"/>
    <property type="project" value="UniProtKB-KW"/>
</dbReference>
<name>A0A133PSR2_9FIRM</name>
<dbReference type="InterPro" id="IPR003607">
    <property type="entry name" value="HD/PDEase_dom"/>
</dbReference>
<evidence type="ECO:0000256" key="2">
    <source>
        <dbReference type="ARBA" id="ARBA00022723"/>
    </source>
</evidence>
<dbReference type="Gene3D" id="1.10.3210.10">
    <property type="entry name" value="Hypothetical protein af1432"/>
    <property type="match status" value="1"/>
</dbReference>
<comment type="catalytic activity">
    <reaction evidence="6">
        <text>P(1),P(4)-bis(5'-adenosyl) tetraphosphate + H2O = 2 ADP + 2 H(+)</text>
        <dbReference type="Rhea" id="RHEA:24252"/>
        <dbReference type="ChEBI" id="CHEBI:15377"/>
        <dbReference type="ChEBI" id="CHEBI:15378"/>
        <dbReference type="ChEBI" id="CHEBI:58141"/>
        <dbReference type="ChEBI" id="CHEBI:456216"/>
        <dbReference type="EC" id="3.6.1.41"/>
    </reaction>
</comment>
<dbReference type="AlphaFoldDB" id="A0A133PSR2"/>
<dbReference type="InterPro" id="IPR051094">
    <property type="entry name" value="Diverse_Catalytic_Enzymes"/>
</dbReference>
<evidence type="ECO:0000256" key="5">
    <source>
        <dbReference type="ARBA" id="ARBA00023004"/>
    </source>
</evidence>
<dbReference type="GO" id="GO:0008803">
    <property type="term" value="F:bis(5'-nucleosyl)-tetraphosphatase (symmetrical) activity"/>
    <property type="evidence" value="ECO:0007669"/>
    <property type="project" value="UniProtKB-EC"/>
</dbReference>
<gene>
    <name evidence="8" type="ORF">HMPREF3229_00113</name>
</gene>
<dbReference type="EC" id="3.6.1.41" evidence="1"/>
<keyword evidence="3" id="KW-0547">Nucleotide-binding</keyword>
<evidence type="ECO:0000256" key="3">
    <source>
        <dbReference type="ARBA" id="ARBA00022741"/>
    </source>
</evidence>
<dbReference type="InterPro" id="IPR005249">
    <property type="entry name" value="YqeK"/>
</dbReference>
<dbReference type="PANTHER" id="PTHR35795:SF1">
    <property type="entry name" value="BIS(5'-NUCLEOSYL)-TETRAPHOSPHATASE, SYMMETRICAL"/>
    <property type="match status" value="1"/>
</dbReference>
<feature type="domain" description="HD" evidence="7">
    <location>
        <begin position="25"/>
        <end position="140"/>
    </location>
</feature>
<evidence type="ECO:0000313" key="8">
    <source>
        <dbReference type="EMBL" id="KXA31863.1"/>
    </source>
</evidence>
<reference evidence="8 9" key="1">
    <citation type="submission" date="2016-01" db="EMBL/GenBank/DDBJ databases">
        <authorList>
            <person name="Oliw E.H."/>
        </authorList>
    </citation>
    <scope>NUCLEOTIDE SEQUENCE [LARGE SCALE GENOMIC DNA]</scope>
    <source>
        <strain evidence="8 9">CMW7756A</strain>
    </source>
</reference>
<evidence type="ECO:0000259" key="7">
    <source>
        <dbReference type="PROSITE" id="PS51831"/>
    </source>
</evidence>
<proteinExistence type="predicted"/>
<dbReference type="Pfam" id="PF01966">
    <property type="entry name" value="HD"/>
    <property type="match status" value="1"/>
</dbReference>
<organism evidence="8">
    <name type="scientific">Peptoniphilus harei</name>
    <dbReference type="NCBI Taxonomy" id="54005"/>
    <lineage>
        <taxon>Bacteria</taxon>
        <taxon>Bacillati</taxon>
        <taxon>Bacillota</taxon>
        <taxon>Tissierellia</taxon>
        <taxon>Tissierellales</taxon>
        <taxon>Peptoniphilaceae</taxon>
        <taxon>Peptoniphilus</taxon>
    </lineage>
</organism>
<dbReference type="EMBL" id="LRQE01000002">
    <property type="protein sequence ID" value="KXA31863.1"/>
    <property type="molecule type" value="Genomic_DNA"/>
</dbReference>
<evidence type="ECO:0000256" key="6">
    <source>
        <dbReference type="ARBA" id="ARBA00049417"/>
    </source>
</evidence>
<keyword evidence="2" id="KW-0479">Metal-binding</keyword>
<evidence type="ECO:0000313" key="9">
    <source>
        <dbReference type="Proteomes" id="UP000070174"/>
    </source>
</evidence>
<dbReference type="PATRIC" id="fig|54005.3.peg.112"/>